<evidence type="ECO:0000313" key="2">
    <source>
        <dbReference type="EMBL" id="EDR00035.1"/>
    </source>
</evidence>
<keyword evidence="3" id="KW-1185">Reference proteome</keyword>
<dbReference type="EMBL" id="DS547191">
    <property type="protein sequence ID" value="EDQ98834.1"/>
    <property type="molecule type" value="Genomic_DNA"/>
</dbReference>
<dbReference type="HOGENOM" id="CLU_079428_0_0_1"/>
<organism evidence="3">
    <name type="scientific">Laccaria bicolor (strain S238N-H82 / ATCC MYA-4686)</name>
    <name type="common">Bicoloured deceiver</name>
    <name type="synonym">Laccaria laccata var. bicolor</name>
    <dbReference type="NCBI Taxonomy" id="486041"/>
    <lineage>
        <taxon>Eukaryota</taxon>
        <taxon>Fungi</taxon>
        <taxon>Dikarya</taxon>
        <taxon>Basidiomycota</taxon>
        <taxon>Agaricomycotina</taxon>
        <taxon>Agaricomycetes</taxon>
        <taxon>Agaricomycetidae</taxon>
        <taxon>Agaricales</taxon>
        <taxon>Agaricineae</taxon>
        <taxon>Hydnangiaceae</taxon>
        <taxon>Laccaria</taxon>
    </lineage>
</organism>
<gene>
    <name evidence="1" type="ORF">LACBIDRAFT_296112</name>
    <name evidence="2" type="ORF">LACBIDRAFT_314912</name>
</gene>
<protein>
    <submittedName>
        <fullName evidence="2">Predicted protein</fullName>
    </submittedName>
</protein>
<dbReference type="OrthoDB" id="120976at2759"/>
<dbReference type="STRING" id="486041.B0DZF5"/>
<dbReference type="Gene3D" id="3.80.10.10">
    <property type="entry name" value="Ribonuclease Inhibitor"/>
    <property type="match status" value="1"/>
</dbReference>
<proteinExistence type="predicted"/>
<dbReference type="KEGG" id="lbc:LACBIDRAFT_296112"/>
<evidence type="ECO:0000313" key="3">
    <source>
        <dbReference type="Proteomes" id="UP000001194"/>
    </source>
</evidence>
<dbReference type="EMBL" id="DS547155">
    <property type="protein sequence ID" value="EDR00035.1"/>
    <property type="molecule type" value="Genomic_DNA"/>
</dbReference>
<dbReference type="RefSeq" id="XP_001890520.1">
    <property type="nucleotide sequence ID" value="XM_001890485.1"/>
</dbReference>
<evidence type="ECO:0000313" key="1">
    <source>
        <dbReference type="EMBL" id="EDQ98834.1"/>
    </source>
</evidence>
<accession>B0DZF5</accession>
<dbReference type="KEGG" id="lbc:LACBIDRAFT_314912"/>
<sequence>MRQGPVSDTPNTFLSLTELSFSGTRVRDFDIIHIHRLPKLSVLFLNNTGIGNEAVYLLIPLKHTLTQLTLATNPDIDNTSIDMNGLRTLAKRVDEEEWIVDIEVPWGCEDYIDNIPKAYLLYPSSPLITDPEACSALSCAALRRNLSAHAERNPAIVVGGTKDEMVLRLEGLLRTRKLDLLVRRMIGIED</sequence>
<dbReference type="GeneID" id="6086170"/>
<reference evidence="2 3" key="1">
    <citation type="journal article" date="2008" name="Nature">
        <title>The genome of Laccaria bicolor provides insights into mycorrhizal symbiosis.</title>
        <authorList>
            <person name="Martin F."/>
            <person name="Aerts A."/>
            <person name="Ahren D."/>
            <person name="Brun A."/>
            <person name="Danchin E.G.J."/>
            <person name="Duchaussoy F."/>
            <person name="Gibon J."/>
            <person name="Kohler A."/>
            <person name="Lindquist E."/>
            <person name="Pereda V."/>
            <person name="Salamov A."/>
            <person name="Shapiro H.J."/>
            <person name="Wuyts J."/>
            <person name="Blaudez D."/>
            <person name="Buee M."/>
            <person name="Brokstein P."/>
            <person name="Canbaeck B."/>
            <person name="Cohen D."/>
            <person name="Courty P.E."/>
            <person name="Coutinho P.M."/>
            <person name="Delaruelle C."/>
            <person name="Detter J.C."/>
            <person name="Deveau A."/>
            <person name="DiFazio S."/>
            <person name="Duplessis S."/>
            <person name="Fraissinet-Tachet L."/>
            <person name="Lucic E."/>
            <person name="Frey-Klett P."/>
            <person name="Fourrey C."/>
            <person name="Feussner I."/>
            <person name="Gay G."/>
            <person name="Grimwood J."/>
            <person name="Hoegger P.J."/>
            <person name="Jain P."/>
            <person name="Kilaru S."/>
            <person name="Labbe J."/>
            <person name="Lin Y.C."/>
            <person name="Legue V."/>
            <person name="Le Tacon F."/>
            <person name="Marmeisse R."/>
            <person name="Melayah D."/>
            <person name="Montanini B."/>
            <person name="Muratet M."/>
            <person name="Nehls U."/>
            <person name="Niculita-Hirzel H."/>
            <person name="Oudot-Le Secq M.P."/>
            <person name="Peter M."/>
            <person name="Quesneville H."/>
            <person name="Rajashekar B."/>
            <person name="Reich M."/>
            <person name="Rouhier N."/>
            <person name="Schmutz J."/>
            <person name="Yin T."/>
            <person name="Chalot M."/>
            <person name="Henrissat B."/>
            <person name="Kuees U."/>
            <person name="Lucas S."/>
            <person name="Van de Peer Y."/>
            <person name="Podila G.K."/>
            <person name="Polle A."/>
            <person name="Pukkila P.J."/>
            <person name="Richardson P.M."/>
            <person name="Rouze P."/>
            <person name="Sanders I.R."/>
            <person name="Stajich J.E."/>
            <person name="Tunlid A."/>
            <person name="Tuskan G."/>
            <person name="Grigoriev I.V."/>
        </authorList>
    </citation>
    <scope>NUCLEOTIDE SEQUENCE [LARGE SCALE GENOMIC DNA]</scope>
    <source>
        <strain evidence="3">S238N-H82 / ATCC MYA-4686</strain>
    </source>
</reference>
<dbReference type="GeneID" id="6084997"/>
<dbReference type="InterPro" id="IPR032675">
    <property type="entry name" value="LRR_dom_sf"/>
</dbReference>
<dbReference type="Proteomes" id="UP000001194">
    <property type="component" value="Unassembled WGS sequence"/>
</dbReference>
<dbReference type="InParanoid" id="B0DZF5"/>
<dbReference type="SUPFAM" id="SSF52047">
    <property type="entry name" value="RNI-like"/>
    <property type="match status" value="1"/>
</dbReference>
<dbReference type="AlphaFoldDB" id="B0DZF5"/>
<name>B0DZF5_LACBS</name>
<dbReference type="RefSeq" id="XP_001889344.1">
    <property type="nucleotide sequence ID" value="XM_001889309.1"/>
</dbReference>